<name>A0A2T5XS46_9FLAO</name>
<dbReference type="Pfam" id="PF19081">
    <property type="entry name" value="Ig_7"/>
    <property type="match status" value="1"/>
</dbReference>
<comment type="caution">
    <text evidence="4">The sequence shown here is derived from an EMBL/GenBank/DDBJ whole genome shotgun (WGS) entry which is preliminary data.</text>
</comment>
<keyword evidence="2" id="KW-0732">Signal</keyword>
<organism evidence="4 5">
    <name type="scientific">Capnocytophaga leadbetteri</name>
    <dbReference type="NCBI Taxonomy" id="327575"/>
    <lineage>
        <taxon>Bacteria</taxon>
        <taxon>Pseudomonadati</taxon>
        <taxon>Bacteroidota</taxon>
        <taxon>Flavobacteriia</taxon>
        <taxon>Flavobacteriales</taxon>
        <taxon>Flavobacteriaceae</taxon>
        <taxon>Capnocytophaga</taxon>
    </lineage>
</organism>
<keyword evidence="1" id="KW-0677">Repeat</keyword>
<feature type="chain" id="PRO_5015463654" description="HYR domain-containing protein" evidence="2">
    <location>
        <begin position="33"/>
        <end position="2200"/>
    </location>
</feature>
<proteinExistence type="predicted"/>
<evidence type="ECO:0000256" key="2">
    <source>
        <dbReference type="SAM" id="SignalP"/>
    </source>
</evidence>
<sequence>MTQKYSFMQLLKNLTFKGLLIAFLCLSWGAKAQLAVNSVVAQSEVHFANNTNFEIGTLTIKIKLPPAKSTAEVTVTLPTGIEYVAGSVSGGANATSVSQVAGSPLNKPVFTLVGTPNTEVAFTLKRKLTKAATDALAGRYLIDEVKVTVVGEPEEKEKSNQYRVTPPVVTVQGVTRVDNVEIGENTATFGIRNTGVGYTHTIYFSVDYPAGITSVRFTPPTGVTLAQVGTVPAGFHNAGKTLYSLTKPGGFANNELVTITETYKVASSLCAKQVKAGYVPYWGFSATELFDQNTKVGRDINVKEYKIPSVKQTFDWSKRYFEYGAGLTAAAGQKLGTFYTSFKNQSTDGSIAYDNRMDRLIQDPKYYKPDNFYIIATDGTKIPVPKTIINNNTTKFDFHDLPALADAALTGKDIGLTDEDGDGYRDDLKPGAEVRLCFDLIATGAPVTCGNYIVYPSFYYLYESACGSTGETRDYANTYARNFGFANKTAFPVQLLKNAPEKGYLAPAMTTVTAYERYQNDVNSRNNDLRYNYHMQLPSGIALKNVVFHYTDNFTDTSAPTVAIPDVPAGGLLDFTTPETPPTGITGDNVRLWGHISFDMELTDCTGMGNATAIPYTISLMNRNPDGTFFQMPLICKNANIALGCTVPCTVNGPEILSAKVERADNSYGWTDATMTQRVQRANISAEQRRKVLPLDDVEFFAEGKQSPNAASDNLFYYTSVKKQADLDPKFIKVKIGTHEVTLLATDPGVVTNVTDANGNYYRWNLTDALPSGTLGKNQTFSVVATYQVKNTVQTYGVEEQSGIASYFYTLADKNDPAVSPQGYHTNALRCGITFVPIFNYAHTATKYGSNSYGLTGCYPNYIGGNLIYSGRQQGGGSSFYTEEYRPGRLIKKIVIKMPLAYKILSTEYIYIAEASQIKNGAARPRFMIPLNKWVETTEGGFRVYTYTNPQRGDALYLPPGMLWTDYSEFLRASVRGSCKSKDYKREITPGREATSAEISAAGEVLTTSVDYEDYYYHYASKSTSLPSNQQKIAEIKYSGKPQLLLGAQGQGSTIRADRSEQQTVFSIETRYNTAPNAWISIPDVTGMEVLGLEEVNDAAGTSVVSTLTPETSISGEKMYFLNQTLQVGTTNQKYYRLKFKLTNCSNPQMKFKVYAGWNCEGNPTGGLNEACDENSLEYTVNIAQSKKEIEVASSPASLPMCTQTPFEYIVKSTDEGDIFGANLIVTQQPGIIISDVEVEYPLNSGKVYNTATLVDGKKIGVATATGKITYQLSDILPKGSLPGSVSTNIENEQKFKVRFNVQPECNFVSGSSFDIDLEGNNLCGVPAVGPKIVAIVAGVQNASVNNYNVLLSTIDYISGNANACDLGATYKVRVAVNATPANPSFEIGDNARLHIRFPQSYDIQNSDISVDRNAFPQATVNWVNPTIESRNVVGNETEILMVVPKGMKDTHYFDVFLKIKQKANTLVDCAVERSLKVLTTDKVTNIPCATLTPPTCPALVVSTSPERTAVIKNNRSEISLADVQVTAVPQVNKENLTVQYKLANAAGVTAYNGRLVISLYNDINNNGLVDSGEVLATHTSTQSLAANATSAVQSFTFLADQSQVCRLRLAIRNEDNKCLCGNKELALPTPAHISGLVSNLTTCETESVTFAYNAAAPAYDAYTWSPASYLSAANIAAPTFLYSGTKLTAPLTVTYTLTVKRTNGCESTQTVTVLVTPNTATPSPTTVNLCSGNTVQSLKTYLGGLVSGTLKVYATATAAAELANTTALTDNTTYYYSAQVAGQCESTRQSILVKITTMPTVSSSYTYCAGTKVATLWDAIDPTDSDRLLRIYTTATGGAPLDRTDLLQAGNYYVAKIAKNGANITCEIPRALTTVHIPTVATPTVSATLALCPTTAAGSVSFAGYVTAATGNTLRWYATATDTTPLAAAPTISTQVVNSTSQTAYVSQVTAAGCESGRAVITLVVNDTTPPTLNAPAPLVVDCRNAAANINTWLNSATATDSCGTVSLTNTYNALADFCNVPSGTLTISFVAKDPFGNTTTQTRTITLINIKAENDTFTVTHGAVATTTASSVLTNDKVGTQTATAATVSMTVVTPATGVTGSATPTLNADGTVTVPAGTKSGTYQIGYKICQTVAAVTVCDTATATIVVGAPTITATPDTFTITTGTSTSSVIDNDHIGTATTTTSTVSIGVVTGATP</sequence>
<gene>
    <name evidence="4" type="ORF">C8P65_1182</name>
</gene>
<dbReference type="PROSITE" id="PS50825">
    <property type="entry name" value="HYR"/>
    <property type="match status" value="1"/>
</dbReference>
<dbReference type="InterPro" id="IPR003410">
    <property type="entry name" value="HYR_dom"/>
</dbReference>
<feature type="signal peptide" evidence="2">
    <location>
        <begin position="1"/>
        <end position="32"/>
    </location>
</feature>
<evidence type="ECO:0000313" key="5">
    <source>
        <dbReference type="Proteomes" id="UP000243985"/>
    </source>
</evidence>
<dbReference type="EMBL" id="QBKG01000018">
    <property type="protein sequence ID" value="PTX02154.1"/>
    <property type="molecule type" value="Genomic_DNA"/>
</dbReference>
<feature type="domain" description="HYR" evidence="3">
    <location>
        <begin position="1966"/>
        <end position="2051"/>
    </location>
</feature>
<dbReference type="Proteomes" id="UP000243985">
    <property type="component" value="Unassembled WGS sequence"/>
</dbReference>
<evidence type="ECO:0000259" key="3">
    <source>
        <dbReference type="PROSITE" id="PS50825"/>
    </source>
</evidence>
<feature type="non-terminal residue" evidence="4">
    <location>
        <position position="2200"/>
    </location>
</feature>
<dbReference type="InterPro" id="IPR044023">
    <property type="entry name" value="Ig_7"/>
</dbReference>
<dbReference type="PROSITE" id="PS00018">
    <property type="entry name" value="EF_HAND_1"/>
    <property type="match status" value="1"/>
</dbReference>
<evidence type="ECO:0000256" key="1">
    <source>
        <dbReference type="ARBA" id="ARBA00022737"/>
    </source>
</evidence>
<protein>
    <recommendedName>
        <fullName evidence="3">HYR domain-containing protein</fullName>
    </recommendedName>
</protein>
<accession>A0A2T5XS46</accession>
<dbReference type="InterPro" id="IPR018247">
    <property type="entry name" value="EF_Hand_1_Ca_BS"/>
</dbReference>
<reference evidence="4 5" key="1">
    <citation type="submission" date="2018-04" db="EMBL/GenBank/DDBJ databases">
        <title>Genomic Encyclopedia of Archaeal and Bacterial Type Strains, Phase II (KMG-II): from individual species to whole genera.</title>
        <authorList>
            <person name="Goeker M."/>
        </authorList>
    </citation>
    <scope>NUCLEOTIDE SEQUENCE [LARGE SCALE GENOMIC DNA]</scope>
    <source>
        <strain evidence="4 5">DSM 22902</strain>
    </source>
</reference>
<evidence type="ECO:0000313" key="4">
    <source>
        <dbReference type="EMBL" id="PTX02154.1"/>
    </source>
</evidence>